<dbReference type="EMBL" id="WBMO01000001">
    <property type="protein sequence ID" value="MDV2476188.1"/>
    <property type="molecule type" value="Genomic_DNA"/>
</dbReference>
<evidence type="ECO:0000313" key="4">
    <source>
        <dbReference type="Proteomes" id="UP001275440"/>
    </source>
</evidence>
<comment type="caution">
    <text evidence="3">The sequence shown here is derived from an EMBL/GenBank/DDBJ whole genome shotgun (WGS) entry which is preliminary data.</text>
</comment>
<gene>
    <name evidence="3" type="ORF">F8M49_14065</name>
</gene>
<name>A0ABU3WQD1_9NOCA</name>
<feature type="domain" description="Integrase catalytic" evidence="2">
    <location>
        <begin position="130"/>
        <end position="237"/>
    </location>
</feature>
<dbReference type="Gene3D" id="1.10.10.10">
    <property type="entry name" value="Winged helix-like DNA-binding domain superfamily/Winged helix DNA-binding domain"/>
    <property type="match status" value="2"/>
</dbReference>
<dbReference type="SUPFAM" id="SSF53098">
    <property type="entry name" value="Ribonuclease H-like"/>
    <property type="match status" value="1"/>
</dbReference>
<dbReference type="InterPro" id="IPR009057">
    <property type="entry name" value="Homeodomain-like_sf"/>
</dbReference>
<evidence type="ECO:0000256" key="1">
    <source>
        <dbReference type="SAM" id="MobiDB-lite"/>
    </source>
</evidence>
<evidence type="ECO:0000259" key="2">
    <source>
        <dbReference type="PROSITE" id="PS50994"/>
    </source>
</evidence>
<sequence>MSVNERWLEILLTPLRDGISVAETCRRYGVSRQSFYDYRRRLDAEGVTALQPRSRRPHRSPAQTAPDIETRIVEMRTHNPRWGARTIHARLVRAGMARPPAISTIHRILQRHGLVTPRTQRTPRTWRRFERYAPNDLWQIDGTQVALADGSKAWIVDILDDHARYAIGATAARRFTAHAAWRAMETAIDEHGAPRQLISDNGLQFKSGKGHKPVYFQERLAAPKNRPVVRAAKASADLRQARAVPPHLQRVLRRPRPRTHRRGVAAAVRCVPLAVTICG</sequence>
<proteinExistence type="predicted"/>
<dbReference type="InterPro" id="IPR036388">
    <property type="entry name" value="WH-like_DNA-bd_sf"/>
</dbReference>
<dbReference type="Proteomes" id="UP001275440">
    <property type="component" value="Unassembled WGS sequence"/>
</dbReference>
<dbReference type="InterPro" id="IPR001584">
    <property type="entry name" value="Integrase_cat-core"/>
</dbReference>
<organism evidence="3 4">
    <name type="scientific">Rhodococcus zopfii</name>
    <dbReference type="NCBI Taxonomy" id="43772"/>
    <lineage>
        <taxon>Bacteria</taxon>
        <taxon>Bacillati</taxon>
        <taxon>Actinomycetota</taxon>
        <taxon>Actinomycetes</taxon>
        <taxon>Mycobacteriales</taxon>
        <taxon>Nocardiaceae</taxon>
        <taxon>Rhodococcus</taxon>
    </lineage>
</organism>
<dbReference type="InterPro" id="IPR036397">
    <property type="entry name" value="RNaseH_sf"/>
</dbReference>
<accession>A0ABU3WQD1</accession>
<dbReference type="SUPFAM" id="SSF46689">
    <property type="entry name" value="Homeodomain-like"/>
    <property type="match status" value="1"/>
</dbReference>
<dbReference type="Gene3D" id="3.30.420.10">
    <property type="entry name" value="Ribonuclease H-like superfamily/Ribonuclease H"/>
    <property type="match status" value="1"/>
</dbReference>
<protein>
    <submittedName>
        <fullName evidence="3">Transposase</fullName>
    </submittedName>
</protein>
<dbReference type="Pfam" id="PF00665">
    <property type="entry name" value="rve"/>
    <property type="match status" value="1"/>
</dbReference>
<dbReference type="InterPro" id="IPR012337">
    <property type="entry name" value="RNaseH-like_sf"/>
</dbReference>
<feature type="region of interest" description="Disordered" evidence="1">
    <location>
        <begin position="47"/>
        <end position="66"/>
    </location>
</feature>
<dbReference type="Pfam" id="PF13565">
    <property type="entry name" value="HTH_32"/>
    <property type="match status" value="1"/>
</dbReference>
<evidence type="ECO:0000313" key="3">
    <source>
        <dbReference type="EMBL" id="MDV2476188.1"/>
    </source>
</evidence>
<reference evidence="3 4" key="1">
    <citation type="submission" date="2019-10" db="EMBL/GenBank/DDBJ databases">
        <title>Draft Genome Assembly of Rhodococcus zopfii DSM44189.</title>
        <authorList>
            <person name="Sutton J.M."/>
            <person name="Akob D.M."/>
            <person name="Bushman T.J."/>
        </authorList>
    </citation>
    <scope>NUCLEOTIDE SEQUENCE [LARGE SCALE GENOMIC DNA]</scope>
    <source>
        <strain evidence="3 4">DSM 44189</strain>
    </source>
</reference>
<keyword evidence="4" id="KW-1185">Reference proteome</keyword>
<dbReference type="PROSITE" id="PS50994">
    <property type="entry name" value="INTEGRASE"/>
    <property type="match status" value="1"/>
</dbReference>